<dbReference type="InterPro" id="IPR022789">
    <property type="entry name" value="ParD"/>
</dbReference>
<evidence type="ECO:0000256" key="1">
    <source>
        <dbReference type="ARBA" id="ARBA00008580"/>
    </source>
</evidence>
<dbReference type="InterPro" id="IPR010985">
    <property type="entry name" value="Ribbon_hlx_hlx"/>
</dbReference>
<sequence length="81" mass="8984">MAKNTSMSLGDHFAGFIETQVSNGRYGSASDVVRAGLRLLEEHETRVQALKDALIAGENSGEPRAFDREVFQERMRQKNGT</sequence>
<dbReference type="PANTHER" id="PTHR36582:SF2">
    <property type="entry name" value="ANTITOXIN PARD"/>
    <property type="match status" value="1"/>
</dbReference>
<dbReference type="PANTHER" id="PTHR36582">
    <property type="entry name" value="ANTITOXIN PARD"/>
    <property type="match status" value="1"/>
</dbReference>
<dbReference type="EMBL" id="FQXC01000001">
    <property type="protein sequence ID" value="SHG82873.1"/>
    <property type="molecule type" value="Genomic_DNA"/>
</dbReference>
<evidence type="ECO:0000256" key="2">
    <source>
        <dbReference type="ARBA" id="ARBA00022649"/>
    </source>
</evidence>
<dbReference type="SUPFAM" id="SSF47598">
    <property type="entry name" value="Ribbon-helix-helix"/>
    <property type="match status" value="1"/>
</dbReference>
<dbReference type="CDD" id="cd22231">
    <property type="entry name" value="RHH_NikR_HicB-like"/>
    <property type="match status" value="1"/>
</dbReference>
<dbReference type="Gene3D" id="6.10.10.120">
    <property type="entry name" value="Antitoxin ParD1-like"/>
    <property type="match status" value="1"/>
</dbReference>
<protein>
    <submittedName>
        <fullName evidence="3">Antitoxin ParD1/3/4</fullName>
    </submittedName>
</protein>
<keyword evidence="4" id="KW-1185">Reference proteome</keyword>
<dbReference type="GO" id="GO:0006355">
    <property type="term" value="P:regulation of DNA-templated transcription"/>
    <property type="evidence" value="ECO:0007669"/>
    <property type="project" value="InterPro"/>
</dbReference>
<keyword evidence="2" id="KW-1277">Toxin-antitoxin system</keyword>
<dbReference type="AlphaFoldDB" id="A0A1M5N1K3"/>
<name>A0A1M5N1K3_9RHOB</name>
<gene>
    <name evidence="3" type="ORF">SAMN05443551_0720</name>
</gene>
<proteinExistence type="inferred from homology"/>
<dbReference type="STRING" id="996342.SAMN05443551_0720"/>
<dbReference type="NCBIfam" id="TIGR02606">
    <property type="entry name" value="antidote_CC2985"/>
    <property type="match status" value="1"/>
</dbReference>
<dbReference type="InterPro" id="IPR038296">
    <property type="entry name" value="ParD_sf"/>
</dbReference>
<organism evidence="3 4">
    <name type="scientific">Marivita hallyeonensis</name>
    <dbReference type="NCBI Taxonomy" id="996342"/>
    <lineage>
        <taxon>Bacteria</taxon>
        <taxon>Pseudomonadati</taxon>
        <taxon>Pseudomonadota</taxon>
        <taxon>Alphaproteobacteria</taxon>
        <taxon>Rhodobacterales</taxon>
        <taxon>Roseobacteraceae</taxon>
        <taxon>Marivita</taxon>
    </lineage>
</organism>
<comment type="similarity">
    <text evidence="1">Belongs to the ParD antitoxin family.</text>
</comment>
<dbReference type="OrthoDB" id="9815501at2"/>
<evidence type="ECO:0000313" key="3">
    <source>
        <dbReference type="EMBL" id="SHG82873.1"/>
    </source>
</evidence>
<evidence type="ECO:0000313" key="4">
    <source>
        <dbReference type="Proteomes" id="UP000184221"/>
    </source>
</evidence>
<accession>A0A1M5N1K3</accession>
<dbReference type="Pfam" id="PF03693">
    <property type="entry name" value="ParD_antitoxin"/>
    <property type="match status" value="1"/>
</dbReference>
<dbReference type="Proteomes" id="UP000184221">
    <property type="component" value="Unassembled WGS sequence"/>
</dbReference>
<reference evidence="3 4" key="1">
    <citation type="submission" date="2016-11" db="EMBL/GenBank/DDBJ databases">
        <authorList>
            <person name="Jaros S."/>
            <person name="Januszkiewicz K."/>
            <person name="Wedrychowicz H."/>
        </authorList>
    </citation>
    <scope>NUCLEOTIDE SEQUENCE [LARGE SCALE GENOMIC DNA]</scope>
    <source>
        <strain evidence="3 4">DSM 29431</strain>
    </source>
</reference>
<dbReference type="RefSeq" id="WP_072776707.1">
    <property type="nucleotide sequence ID" value="NZ_FQXC01000001.1"/>
</dbReference>